<evidence type="ECO:0000313" key="6">
    <source>
        <dbReference type="Proteomes" id="UP000320735"/>
    </source>
</evidence>
<dbReference type="EMBL" id="SJPP01000002">
    <property type="protein sequence ID" value="TWU09391.1"/>
    <property type="molecule type" value="Genomic_DNA"/>
</dbReference>
<dbReference type="GO" id="GO:0030527">
    <property type="term" value="F:structural constituent of chromatin"/>
    <property type="evidence" value="ECO:0007669"/>
    <property type="project" value="InterPro"/>
</dbReference>
<feature type="compositionally biased region" description="Polar residues" evidence="4">
    <location>
        <begin position="224"/>
        <end position="255"/>
    </location>
</feature>
<feature type="region of interest" description="Disordered" evidence="4">
    <location>
        <begin position="210"/>
        <end position="262"/>
    </location>
</feature>
<evidence type="ECO:0000256" key="3">
    <source>
        <dbReference type="RuleBase" id="RU003939"/>
    </source>
</evidence>
<keyword evidence="6" id="KW-1185">Reference proteome</keyword>
<dbReference type="GO" id="GO:0005829">
    <property type="term" value="C:cytosol"/>
    <property type="evidence" value="ECO:0007669"/>
    <property type="project" value="TreeGrafter"/>
</dbReference>
<dbReference type="Pfam" id="PF00216">
    <property type="entry name" value="Bac_DNA_binding"/>
    <property type="match status" value="1"/>
</dbReference>
<comment type="similarity">
    <text evidence="1 3">Belongs to the bacterial histone-like protein family.</text>
</comment>
<dbReference type="AlphaFoldDB" id="A0A5C6BD01"/>
<evidence type="ECO:0000256" key="1">
    <source>
        <dbReference type="ARBA" id="ARBA00010529"/>
    </source>
</evidence>
<evidence type="ECO:0000313" key="5">
    <source>
        <dbReference type="EMBL" id="TWU09391.1"/>
    </source>
</evidence>
<evidence type="ECO:0000256" key="4">
    <source>
        <dbReference type="SAM" id="MobiDB-lite"/>
    </source>
</evidence>
<dbReference type="Gene3D" id="4.10.520.10">
    <property type="entry name" value="IHF-like DNA-binding proteins"/>
    <property type="match status" value="1"/>
</dbReference>
<keyword evidence="2 5" id="KW-0238">DNA-binding</keyword>
<dbReference type="SUPFAM" id="SSF47729">
    <property type="entry name" value="IHF-like DNA-binding proteins"/>
    <property type="match status" value="1"/>
</dbReference>
<dbReference type="PANTHER" id="PTHR33175">
    <property type="entry name" value="DNA-BINDING PROTEIN HU"/>
    <property type="match status" value="1"/>
</dbReference>
<dbReference type="GO" id="GO:0003677">
    <property type="term" value="F:DNA binding"/>
    <property type="evidence" value="ECO:0007669"/>
    <property type="project" value="UniProtKB-KW"/>
</dbReference>
<sequence>MTGNADQKNHRNQLLNNELITTRYSRTSSPAEPNGTTTFGAVFSVTTLFHVKYKYNFWVKLAADTGRSVRSTENPLDTKSVLALQLRHIPLAQCEAGTVRRALFRETSVVTKKEIVKAISEEIGLTQLKTKEIVQKTFDAIVETLVRDGRIELRNFGVFEVKKRAARKARNPRTGDKVFVPEKFVVTFKPGKEMEEKVLQLEVEAAQSALAQQHGTQAAGGETPPSTNASNTESGNTNSLPGQTAYPNSVASVSSHDSHNPG</sequence>
<dbReference type="CDD" id="cd13836">
    <property type="entry name" value="IHF_B"/>
    <property type="match status" value="1"/>
</dbReference>
<gene>
    <name evidence="5" type="primary">hup</name>
    <name evidence="5" type="ORF">CA54_46320</name>
</gene>
<dbReference type="Proteomes" id="UP000320735">
    <property type="component" value="Unassembled WGS sequence"/>
</dbReference>
<organism evidence="5 6">
    <name type="scientific">Symmachiella macrocystis</name>
    <dbReference type="NCBI Taxonomy" id="2527985"/>
    <lineage>
        <taxon>Bacteria</taxon>
        <taxon>Pseudomonadati</taxon>
        <taxon>Planctomycetota</taxon>
        <taxon>Planctomycetia</taxon>
        <taxon>Planctomycetales</taxon>
        <taxon>Planctomycetaceae</taxon>
        <taxon>Symmachiella</taxon>
    </lineage>
</organism>
<dbReference type="SMART" id="SM00411">
    <property type="entry name" value="BHL"/>
    <property type="match status" value="1"/>
</dbReference>
<dbReference type="InterPro" id="IPR010992">
    <property type="entry name" value="IHF-like_DNA-bd_dom_sf"/>
</dbReference>
<dbReference type="InterPro" id="IPR000119">
    <property type="entry name" value="Hist_DNA-bd"/>
</dbReference>
<evidence type="ECO:0000256" key="2">
    <source>
        <dbReference type="ARBA" id="ARBA00023125"/>
    </source>
</evidence>
<protein>
    <submittedName>
        <fullName evidence="5">DNA-binding protein HU</fullName>
    </submittedName>
</protein>
<reference evidence="5 6" key="1">
    <citation type="submission" date="2019-02" db="EMBL/GenBank/DDBJ databases">
        <title>Deep-cultivation of Planctomycetes and their phenomic and genomic characterization uncovers novel biology.</title>
        <authorList>
            <person name="Wiegand S."/>
            <person name="Jogler M."/>
            <person name="Boedeker C."/>
            <person name="Pinto D."/>
            <person name="Vollmers J."/>
            <person name="Rivas-Marin E."/>
            <person name="Kohn T."/>
            <person name="Peeters S.H."/>
            <person name="Heuer A."/>
            <person name="Rast P."/>
            <person name="Oberbeckmann S."/>
            <person name="Bunk B."/>
            <person name="Jeske O."/>
            <person name="Meyerdierks A."/>
            <person name="Storesund J.E."/>
            <person name="Kallscheuer N."/>
            <person name="Luecker S."/>
            <person name="Lage O.M."/>
            <person name="Pohl T."/>
            <person name="Merkel B.J."/>
            <person name="Hornburger P."/>
            <person name="Mueller R.-W."/>
            <person name="Bruemmer F."/>
            <person name="Labrenz M."/>
            <person name="Spormann A.M."/>
            <person name="Op Den Camp H."/>
            <person name="Overmann J."/>
            <person name="Amann R."/>
            <person name="Jetten M.S.M."/>
            <person name="Mascher T."/>
            <person name="Medema M.H."/>
            <person name="Devos D.P."/>
            <person name="Kaster A.-K."/>
            <person name="Ovreas L."/>
            <person name="Rohde M."/>
            <person name="Galperin M.Y."/>
            <person name="Jogler C."/>
        </authorList>
    </citation>
    <scope>NUCLEOTIDE SEQUENCE [LARGE SCALE GENOMIC DNA]</scope>
    <source>
        <strain evidence="5 6">CA54</strain>
    </source>
</reference>
<dbReference type="PRINTS" id="PR01727">
    <property type="entry name" value="DNABINDINGHU"/>
</dbReference>
<comment type="caution">
    <text evidence="5">The sequence shown here is derived from an EMBL/GenBank/DDBJ whole genome shotgun (WGS) entry which is preliminary data.</text>
</comment>
<accession>A0A5C6BD01</accession>
<dbReference type="PANTHER" id="PTHR33175:SF2">
    <property type="entry name" value="INTEGRATION HOST FACTOR SUBUNIT ALPHA"/>
    <property type="match status" value="1"/>
</dbReference>
<name>A0A5C6BD01_9PLAN</name>
<proteinExistence type="inferred from homology"/>